<keyword evidence="10" id="KW-0472">Membrane</keyword>
<dbReference type="GO" id="GO:0005886">
    <property type="term" value="C:plasma membrane"/>
    <property type="evidence" value="ECO:0007669"/>
    <property type="project" value="UniProtKB-SubCell"/>
</dbReference>
<evidence type="ECO:0000256" key="9">
    <source>
        <dbReference type="ARBA" id="ARBA00023134"/>
    </source>
</evidence>
<keyword evidence="9" id="KW-0342">GTP-binding</keyword>
<dbReference type="GO" id="GO:0006614">
    <property type="term" value="P:SRP-dependent cotranslational protein targeting to membrane"/>
    <property type="evidence" value="ECO:0007669"/>
    <property type="project" value="UniProtKB-UniRule"/>
</dbReference>
<reference evidence="17 18" key="1">
    <citation type="submission" date="2014-01" db="EMBL/GenBank/DDBJ databases">
        <title>Full genme sequencing of cellulolytic bacterium Gynuella sunshinyii YC6258T gen. nov., sp. nov.</title>
        <authorList>
            <person name="Khan H."/>
            <person name="Chung E.J."/>
            <person name="Chung Y.R."/>
        </authorList>
    </citation>
    <scope>NUCLEOTIDE SEQUENCE [LARGE SCALE GENOMIC DNA]</scope>
    <source>
        <strain evidence="17 18">YC6258</strain>
    </source>
</reference>
<evidence type="ECO:0000256" key="7">
    <source>
        <dbReference type="ARBA" id="ARBA00022795"/>
    </source>
</evidence>
<dbReference type="PANTHER" id="PTHR43134:SF3">
    <property type="entry name" value="FLAGELLAR BIOSYNTHESIS PROTEIN FLHF"/>
    <property type="match status" value="1"/>
</dbReference>
<evidence type="ECO:0000259" key="15">
    <source>
        <dbReference type="SMART" id="SM00382"/>
    </source>
</evidence>
<feature type="compositionally biased region" description="Polar residues" evidence="14">
    <location>
        <begin position="130"/>
        <end position="145"/>
    </location>
</feature>
<evidence type="ECO:0000256" key="11">
    <source>
        <dbReference type="ARBA" id="ARBA00023225"/>
    </source>
</evidence>
<keyword evidence="5" id="KW-1003">Cell membrane</keyword>
<evidence type="ECO:0000256" key="10">
    <source>
        <dbReference type="ARBA" id="ARBA00023136"/>
    </source>
</evidence>
<dbReference type="GO" id="GO:0005047">
    <property type="term" value="F:signal recognition particle binding"/>
    <property type="evidence" value="ECO:0007669"/>
    <property type="project" value="TreeGrafter"/>
</dbReference>
<protein>
    <recommendedName>
        <fullName evidence="3 13">Flagellar biosynthesis protein FlhF</fullName>
    </recommendedName>
</protein>
<keyword evidence="17" id="KW-0969">Cilium</keyword>
<evidence type="ECO:0000256" key="14">
    <source>
        <dbReference type="SAM" id="MobiDB-lite"/>
    </source>
</evidence>
<keyword evidence="11" id="KW-1006">Bacterial flagellum protein export</keyword>
<dbReference type="InterPro" id="IPR027417">
    <property type="entry name" value="P-loop_NTPase"/>
</dbReference>
<dbReference type="Gene3D" id="3.40.50.300">
    <property type="entry name" value="P-loop containing nucleotide triphosphate hydrolases"/>
    <property type="match status" value="1"/>
</dbReference>
<dbReference type="HOGENOM" id="CLU_009301_11_5_6"/>
<organism evidence="17 18">
    <name type="scientific">Gynuella sunshinyii YC6258</name>
    <dbReference type="NCBI Taxonomy" id="1445510"/>
    <lineage>
        <taxon>Bacteria</taxon>
        <taxon>Pseudomonadati</taxon>
        <taxon>Pseudomonadota</taxon>
        <taxon>Gammaproteobacteria</taxon>
        <taxon>Oceanospirillales</taxon>
        <taxon>Saccharospirillaceae</taxon>
        <taxon>Gynuella</taxon>
    </lineage>
</organism>
<dbReference type="SMART" id="SM00962">
    <property type="entry name" value="SRP54"/>
    <property type="match status" value="1"/>
</dbReference>
<keyword evidence="8" id="KW-0653">Protein transport</keyword>
<evidence type="ECO:0000256" key="2">
    <source>
        <dbReference type="ARBA" id="ARBA00008531"/>
    </source>
</evidence>
<dbReference type="KEGG" id="gsn:YC6258_03932"/>
<name>A0A0C5VRC5_9GAMM</name>
<evidence type="ECO:0000256" key="4">
    <source>
        <dbReference type="ARBA" id="ARBA00022448"/>
    </source>
</evidence>
<keyword evidence="7" id="KW-1005">Bacterial flagellum biogenesis</keyword>
<gene>
    <name evidence="17" type="ORF">YC6258_03932</name>
</gene>
<keyword evidence="17" id="KW-0966">Cell projection</keyword>
<keyword evidence="17" id="KW-0282">Flagellum</keyword>
<evidence type="ECO:0000259" key="16">
    <source>
        <dbReference type="SMART" id="SM00962"/>
    </source>
</evidence>
<dbReference type="SMART" id="SM00382">
    <property type="entry name" value="AAA"/>
    <property type="match status" value="1"/>
</dbReference>
<feature type="domain" description="SRP54-type proteins GTP-binding" evidence="16">
    <location>
        <begin position="247"/>
        <end position="439"/>
    </location>
</feature>
<dbReference type="NCBIfam" id="TIGR03499">
    <property type="entry name" value="FlhF"/>
    <property type="match status" value="1"/>
</dbReference>
<dbReference type="GO" id="GO:0003924">
    <property type="term" value="F:GTPase activity"/>
    <property type="evidence" value="ECO:0007669"/>
    <property type="project" value="UniProtKB-UniRule"/>
</dbReference>
<dbReference type="STRING" id="1445510.YC6258_03932"/>
<evidence type="ECO:0000256" key="3">
    <source>
        <dbReference type="ARBA" id="ARBA00014919"/>
    </source>
</evidence>
<comment type="subcellular location">
    <subcellularLocation>
        <location evidence="1">Cell membrane</location>
        <topology evidence="1">Peripheral membrane protein</topology>
        <orientation evidence="1">Cytoplasmic side</orientation>
    </subcellularLocation>
</comment>
<dbReference type="SUPFAM" id="SSF52540">
    <property type="entry name" value="P-loop containing nucleoside triphosphate hydrolases"/>
    <property type="match status" value="1"/>
</dbReference>
<dbReference type="OrthoDB" id="9778554at2"/>
<accession>A0A0C5VRC5</accession>
<evidence type="ECO:0000256" key="1">
    <source>
        <dbReference type="ARBA" id="ARBA00004413"/>
    </source>
</evidence>
<proteinExistence type="inferred from homology"/>
<dbReference type="EMBL" id="CP007142">
    <property type="protein sequence ID" value="AJQ95968.1"/>
    <property type="molecule type" value="Genomic_DNA"/>
</dbReference>
<evidence type="ECO:0000256" key="12">
    <source>
        <dbReference type="ARBA" id="ARBA00025337"/>
    </source>
</evidence>
<evidence type="ECO:0000256" key="8">
    <source>
        <dbReference type="ARBA" id="ARBA00022927"/>
    </source>
</evidence>
<evidence type="ECO:0000256" key="13">
    <source>
        <dbReference type="NCBIfam" id="TIGR03499"/>
    </source>
</evidence>
<dbReference type="FunFam" id="3.40.50.300:FF:000695">
    <property type="entry name" value="Flagellar biosynthesis regulator FlhF"/>
    <property type="match status" value="1"/>
</dbReference>
<dbReference type="InterPro" id="IPR020006">
    <property type="entry name" value="FlhF"/>
</dbReference>
<feature type="region of interest" description="Disordered" evidence="14">
    <location>
        <begin position="114"/>
        <end position="158"/>
    </location>
</feature>
<dbReference type="InterPro" id="IPR003593">
    <property type="entry name" value="AAA+_ATPase"/>
</dbReference>
<comment type="similarity">
    <text evidence="2">Belongs to the GTP-binding SRP family.</text>
</comment>
<evidence type="ECO:0000313" key="18">
    <source>
        <dbReference type="Proteomes" id="UP000032266"/>
    </source>
</evidence>
<sequence length="463" mass="51568">MKTKRFHARSMSEGLKKISAEFGDEAIILSNRKVGSGVEILAAVEHPAADRMYQYSEPDGAEIIRATNTDREPVDKEHLMGLLSSIGPLKKNPAAQAVTQLSGYQKKHAEYNQPKAQIQSKPQVHKPAKPQSSPRAMTTNKSAAATRSGAGESREISGMRSEIQDLRRLLEQQSQELRKIIPLRHGANESVDPVAEKLSQFGLSIDLVKMLLAEVPVSLGNEDRWKQALAIVSSRIETCQTELVRKGGIYAFNGLTGSGKTTSLAKLAARFVMEQGADQLLLVSMDQFRIGAQDTLKTLSKILQCDFISPDDTLTLEDVLQRYSRSKRLILIDTCGSREGTEYFLDSLAAGTMSSKVRNILVIPSTTTMDVIQDYMDRFSRYPFYASVLTKVDESCRLGPALSLVMEKQLPMAYWTDGQNIPEDIHVARGHHIVSRAITSWRKRYEQKPDAYSRNAEQHLMVN</sequence>
<keyword evidence="18" id="KW-1185">Reference proteome</keyword>
<dbReference type="AlphaFoldDB" id="A0A0C5VRC5"/>
<dbReference type="Pfam" id="PF00448">
    <property type="entry name" value="SRP54"/>
    <property type="match status" value="1"/>
</dbReference>
<evidence type="ECO:0000256" key="5">
    <source>
        <dbReference type="ARBA" id="ARBA00022475"/>
    </source>
</evidence>
<dbReference type="Proteomes" id="UP000032266">
    <property type="component" value="Chromosome"/>
</dbReference>
<comment type="function">
    <text evidence="12">Necessary for flagellar biosynthesis. May be involved in translocation of the flagellum.</text>
</comment>
<dbReference type="RefSeq" id="WP_044618103.1">
    <property type="nucleotide sequence ID" value="NZ_CP007142.1"/>
</dbReference>
<dbReference type="PANTHER" id="PTHR43134">
    <property type="entry name" value="SIGNAL RECOGNITION PARTICLE RECEPTOR SUBUNIT ALPHA"/>
    <property type="match status" value="1"/>
</dbReference>
<evidence type="ECO:0000256" key="6">
    <source>
        <dbReference type="ARBA" id="ARBA00022741"/>
    </source>
</evidence>
<keyword evidence="4" id="KW-0813">Transport</keyword>
<keyword evidence="6" id="KW-0547">Nucleotide-binding</keyword>
<dbReference type="PATRIC" id="fig|1445510.3.peg.3910"/>
<feature type="domain" description="AAA+ ATPase" evidence="15">
    <location>
        <begin position="246"/>
        <end position="390"/>
    </location>
</feature>
<dbReference type="InterPro" id="IPR000897">
    <property type="entry name" value="SRP54_GTPase_dom"/>
</dbReference>
<dbReference type="GO" id="GO:0044781">
    <property type="term" value="P:bacterial-type flagellum organization"/>
    <property type="evidence" value="ECO:0007669"/>
    <property type="project" value="UniProtKB-UniRule"/>
</dbReference>
<dbReference type="GO" id="GO:0015031">
    <property type="term" value="P:protein transport"/>
    <property type="evidence" value="ECO:0007669"/>
    <property type="project" value="UniProtKB-KW"/>
</dbReference>
<dbReference type="GO" id="GO:0005525">
    <property type="term" value="F:GTP binding"/>
    <property type="evidence" value="ECO:0007669"/>
    <property type="project" value="UniProtKB-UniRule"/>
</dbReference>
<evidence type="ECO:0000313" key="17">
    <source>
        <dbReference type="EMBL" id="AJQ95968.1"/>
    </source>
</evidence>